<dbReference type="Proteomes" id="UP000007151">
    <property type="component" value="Unassembled WGS sequence"/>
</dbReference>
<accession>A0A212EJ61</accession>
<feature type="region of interest" description="Disordered" evidence="1">
    <location>
        <begin position="296"/>
        <end position="327"/>
    </location>
</feature>
<dbReference type="EMBL" id="AGBW02014522">
    <property type="protein sequence ID" value="OWR41517.1"/>
    <property type="molecule type" value="Genomic_DNA"/>
</dbReference>
<keyword evidence="3" id="KW-1185">Reference proteome</keyword>
<dbReference type="PANTHER" id="PTHR46145:SF4">
    <property type="entry name" value="HEPARANASE"/>
    <property type="match status" value="1"/>
</dbReference>
<dbReference type="KEGG" id="dpl:KGM_200554B"/>
<dbReference type="InParanoid" id="A0A212EJ61"/>
<dbReference type="GO" id="GO:0005615">
    <property type="term" value="C:extracellular space"/>
    <property type="evidence" value="ECO:0007669"/>
    <property type="project" value="TreeGrafter"/>
</dbReference>
<dbReference type="eggNOG" id="ENOG502QRA8">
    <property type="taxonomic scope" value="Eukaryota"/>
</dbReference>
<feature type="compositionally biased region" description="Basic residues" evidence="1">
    <location>
        <begin position="303"/>
        <end position="318"/>
    </location>
</feature>
<feature type="region of interest" description="Disordered" evidence="1">
    <location>
        <begin position="340"/>
        <end position="426"/>
    </location>
</feature>
<gene>
    <name evidence="2" type="ORF">KGM_200554B</name>
</gene>
<dbReference type="STRING" id="278856.A0A212EJ61"/>
<feature type="compositionally biased region" description="Basic residues" evidence="1">
    <location>
        <begin position="399"/>
        <end position="411"/>
    </location>
</feature>
<name>A0A212EJ61_DANPL</name>
<reference evidence="2 3" key="1">
    <citation type="journal article" date="2011" name="Cell">
        <title>The monarch butterfly genome yields insights into long-distance migration.</title>
        <authorList>
            <person name="Zhan S."/>
            <person name="Merlin C."/>
            <person name="Boore J.L."/>
            <person name="Reppert S.M."/>
        </authorList>
    </citation>
    <scope>NUCLEOTIDE SEQUENCE [LARGE SCALE GENOMIC DNA]</scope>
    <source>
        <strain evidence="2">F-2</strain>
    </source>
</reference>
<evidence type="ECO:0000256" key="1">
    <source>
        <dbReference type="SAM" id="MobiDB-lite"/>
    </source>
</evidence>
<evidence type="ECO:0000313" key="3">
    <source>
        <dbReference type="Proteomes" id="UP000007151"/>
    </source>
</evidence>
<feature type="compositionally biased region" description="Acidic residues" evidence="1">
    <location>
        <begin position="416"/>
        <end position="425"/>
    </location>
</feature>
<dbReference type="PANTHER" id="PTHR46145">
    <property type="entry name" value="HEPARANASE"/>
    <property type="match status" value="1"/>
</dbReference>
<organism evidence="2 3">
    <name type="scientific">Danaus plexippus plexippus</name>
    <dbReference type="NCBI Taxonomy" id="278856"/>
    <lineage>
        <taxon>Eukaryota</taxon>
        <taxon>Metazoa</taxon>
        <taxon>Ecdysozoa</taxon>
        <taxon>Arthropoda</taxon>
        <taxon>Hexapoda</taxon>
        <taxon>Insecta</taxon>
        <taxon>Pterygota</taxon>
        <taxon>Neoptera</taxon>
        <taxon>Endopterygota</taxon>
        <taxon>Lepidoptera</taxon>
        <taxon>Glossata</taxon>
        <taxon>Ditrysia</taxon>
        <taxon>Papilionoidea</taxon>
        <taxon>Nymphalidae</taxon>
        <taxon>Danainae</taxon>
        <taxon>Danaini</taxon>
        <taxon>Danaina</taxon>
        <taxon>Danaus</taxon>
        <taxon>Danaus</taxon>
    </lineage>
</organism>
<proteinExistence type="predicted"/>
<feature type="non-terminal residue" evidence="2">
    <location>
        <position position="1"/>
    </location>
</feature>
<evidence type="ECO:0000313" key="2">
    <source>
        <dbReference type="EMBL" id="OWR41517.1"/>
    </source>
</evidence>
<comment type="caution">
    <text evidence="2">The sequence shown here is derived from an EMBL/GenBank/DDBJ whole genome shotgun (WGS) entry which is preliminary data.</text>
</comment>
<feature type="compositionally biased region" description="Basic and acidic residues" evidence="1">
    <location>
        <begin position="360"/>
        <end position="398"/>
    </location>
</feature>
<dbReference type="AlphaFoldDB" id="A0A212EJ61"/>
<sequence>NSTSRELSAMSPREYSKLLQRLSRSDTPLWGSSKASSPRDRLSSLGTAAASGFTVHFQELMEDELCEPSLNLYTFLLFKHLVGTRVLSVSAPVPSPLVSPPGLSLFCHCSSLRGRPVPGAITVYGVNDQQQHAAFTLNITQHDGDILQFILEHDMTGSIIVNGRPATRDGHIRPVIKLGRSYKPLVFTLPPKSLGFWVLANAQITACYNKTTRLDYNEINRRFDDEDNFIKTKRSIKENEDFISQESAEKSDGFSSVQNNIALRKRIEDINSELRKIFQSFDKKKYNANRVRREMCDDENNTRKSRALSRLKSRRSHEKARGYNGLAKISKFSKDKVGRIKNKLSRLRDTKRNSASRSTRKTENKYITHRKSDGEPKTKESSLKNEILDNTKSSDEKKTRNRRSLSKNKSNRHLDEEEDSSENEIESSKEKIKIGKLFNNLKKLSELPIEIQSKDKLEDYKDDGSEEGIVLKTKLSDDSATIDITDKTKSGLLKSALQDILSLFADFNKNINRLWTAITILE</sequence>
<dbReference type="GO" id="GO:0031012">
    <property type="term" value="C:extracellular matrix"/>
    <property type="evidence" value="ECO:0007669"/>
    <property type="project" value="TreeGrafter"/>
</dbReference>
<protein>
    <submittedName>
        <fullName evidence="2">Uncharacterized protein</fullName>
    </submittedName>
</protein>